<evidence type="ECO:0000313" key="2">
    <source>
        <dbReference type="Proteomes" id="UP001632038"/>
    </source>
</evidence>
<sequence>MEPILPAYVEAAISGFGLQLIELRECTHGFFSIVVELLEDSFTQTVERNGWKYECR</sequence>
<gene>
    <name evidence="1" type="ORF">CASFOL_031458</name>
</gene>
<keyword evidence="2" id="KW-1185">Reference proteome</keyword>
<accession>A0ABD3C7I8</accession>
<proteinExistence type="predicted"/>
<comment type="caution">
    <text evidence="1">The sequence shown here is derived from an EMBL/GenBank/DDBJ whole genome shotgun (WGS) entry which is preliminary data.</text>
</comment>
<dbReference type="AlphaFoldDB" id="A0ABD3C7I8"/>
<reference evidence="2" key="1">
    <citation type="journal article" date="2024" name="IScience">
        <title>Strigolactones Initiate the Formation of Haustorium-like Structures in Castilleja.</title>
        <authorList>
            <person name="Buerger M."/>
            <person name="Peterson D."/>
            <person name="Chory J."/>
        </authorList>
    </citation>
    <scope>NUCLEOTIDE SEQUENCE [LARGE SCALE GENOMIC DNA]</scope>
</reference>
<evidence type="ECO:0000313" key="1">
    <source>
        <dbReference type="EMBL" id="KAL3624790.1"/>
    </source>
</evidence>
<dbReference type="EMBL" id="JAVIJP010000053">
    <property type="protein sequence ID" value="KAL3624790.1"/>
    <property type="molecule type" value="Genomic_DNA"/>
</dbReference>
<name>A0ABD3C7I8_9LAMI</name>
<dbReference type="Proteomes" id="UP001632038">
    <property type="component" value="Unassembled WGS sequence"/>
</dbReference>
<protein>
    <submittedName>
        <fullName evidence="1">Uncharacterized protein</fullName>
    </submittedName>
</protein>
<organism evidence="1 2">
    <name type="scientific">Castilleja foliolosa</name>
    <dbReference type="NCBI Taxonomy" id="1961234"/>
    <lineage>
        <taxon>Eukaryota</taxon>
        <taxon>Viridiplantae</taxon>
        <taxon>Streptophyta</taxon>
        <taxon>Embryophyta</taxon>
        <taxon>Tracheophyta</taxon>
        <taxon>Spermatophyta</taxon>
        <taxon>Magnoliopsida</taxon>
        <taxon>eudicotyledons</taxon>
        <taxon>Gunneridae</taxon>
        <taxon>Pentapetalae</taxon>
        <taxon>asterids</taxon>
        <taxon>lamiids</taxon>
        <taxon>Lamiales</taxon>
        <taxon>Orobanchaceae</taxon>
        <taxon>Pedicularideae</taxon>
        <taxon>Castillejinae</taxon>
        <taxon>Castilleja</taxon>
    </lineage>
</organism>